<dbReference type="InterPro" id="IPR010987">
    <property type="entry name" value="Glutathione-S-Trfase_C-like"/>
</dbReference>
<dbReference type="PROSITE" id="PS50405">
    <property type="entry name" value="GST_CTER"/>
    <property type="match status" value="1"/>
</dbReference>
<accession>A0AAN9VIS5</accession>
<reference evidence="7 8" key="1">
    <citation type="submission" date="2024-03" db="EMBL/GenBank/DDBJ databases">
        <title>The genome assembly and annotation of the cricket Gryllus longicercus Weissman &amp; Gray.</title>
        <authorList>
            <person name="Szrajer S."/>
            <person name="Gray D."/>
            <person name="Ylla G."/>
        </authorList>
    </citation>
    <scope>NUCLEOTIDE SEQUENCE [LARGE SCALE GENOMIC DNA]</scope>
    <source>
        <strain evidence="7">DAG 2021-001</strain>
        <tissue evidence="7">Whole body minus gut</tissue>
    </source>
</reference>
<dbReference type="Pfam" id="PF02798">
    <property type="entry name" value="GST_N"/>
    <property type="match status" value="1"/>
</dbReference>
<feature type="domain" description="GST C-terminal" evidence="6">
    <location>
        <begin position="82"/>
        <end position="203"/>
    </location>
</feature>
<evidence type="ECO:0000259" key="5">
    <source>
        <dbReference type="PROSITE" id="PS50404"/>
    </source>
</evidence>
<sequence>MAPQYKFTYFDFRALGEFIRFLFKYGDIDFEDNRLDPNEWPKLKPSYPNGKLPLLEFDGKTLNQSTAIGRFIAKKIGLAGSNDWEAAQIDATVENLNDLRMAFAKVIWEVDDASKPEEKEKFLKETVPLFLPRLEAQVKTNGGYFVGGKLSWADIYLAAYHETFNHFFKDMFSPYPALQGVIDKVHAIPSIKAYVSKRPKTDI</sequence>
<dbReference type="EMBL" id="JAZDUA010000199">
    <property type="protein sequence ID" value="KAK7864593.1"/>
    <property type="molecule type" value="Genomic_DNA"/>
</dbReference>
<dbReference type="CDD" id="cd03192">
    <property type="entry name" value="GST_C_Sigma_like"/>
    <property type="match status" value="1"/>
</dbReference>
<dbReference type="SFLD" id="SFLDG00363">
    <property type="entry name" value="AMPS_(cytGST):_Alpha-__Mu-__Pi"/>
    <property type="match status" value="1"/>
</dbReference>
<dbReference type="InterPro" id="IPR036282">
    <property type="entry name" value="Glutathione-S-Trfase_C_sf"/>
</dbReference>
<keyword evidence="8" id="KW-1185">Reference proteome</keyword>
<dbReference type="PANTHER" id="PTHR11571">
    <property type="entry name" value="GLUTATHIONE S-TRANSFERASE"/>
    <property type="match status" value="1"/>
</dbReference>
<evidence type="ECO:0000259" key="6">
    <source>
        <dbReference type="PROSITE" id="PS50405"/>
    </source>
</evidence>
<dbReference type="Pfam" id="PF14497">
    <property type="entry name" value="GST_C_3"/>
    <property type="match status" value="1"/>
</dbReference>
<organism evidence="7 8">
    <name type="scientific">Gryllus longicercus</name>
    <dbReference type="NCBI Taxonomy" id="2509291"/>
    <lineage>
        <taxon>Eukaryota</taxon>
        <taxon>Metazoa</taxon>
        <taxon>Ecdysozoa</taxon>
        <taxon>Arthropoda</taxon>
        <taxon>Hexapoda</taxon>
        <taxon>Insecta</taxon>
        <taxon>Pterygota</taxon>
        <taxon>Neoptera</taxon>
        <taxon>Polyneoptera</taxon>
        <taxon>Orthoptera</taxon>
        <taxon>Ensifera</taxon>
        <taxon>Gryllidea</taxon>
        <taxon>Grylloidea</taxon>
        <taxon>Gryllidae</taxon>
        <taxon>Gryllinae</taxon>
        <taxon>Gryllus</taxon>
    </lineage>
</organism>
<dbReference type="InterPro" id="IPR036249">
    <property type="entry name" value="Thioredoxin-like_sf"/>
</dbReference>
<dbReference type="SUPFAM" id="SSF47616">
    <property type="entry name" value="GST C-terminal domain-like"/>
    <property type="match status" value="1"/>
</dbReference>
<dbReference type="PROSITE" id="PS50404">
    <property type="entry name" value="GST_NTER"/>
    <property type="match status" value="1"/>
</dbReference>
<comment type="similarity">
    <text evidence="3">Belongs to the GST superfamily. Sigma family.</text>
</comment>
<dbReference type="CDD" id="cd03039">
    <property type="entry name" value="GST_N_Sigma_like"/>
    <property type="match status" value="1"/>
</dbReference>
<comment type="caution">
    <text evidence="7">The sequence shown here is derived from an EMBL/GenBank/DDBJ whole genome shotgun (WGS) entry which is preliminary data.</text>
</comment>
<dbReference type="InterPro" id="IPR040079">
    <property type="entry name" value="Glutathione_S-Trfase"/>
</dbReference>
<name>A0AAN9VIS5_9ORTH</name>
<dbReference type="InterPro" id="IPR004046">
    <property type="entry name" value="GST_C"/>
</dbReference>
<dbReference type="FunFam" id="1.20.1050.10:FF:000030">
    <property type="entry name" value="Glutathione S-transferase S1"/>
    <property type="match status" value="1"/>
</dbReference>
<dbReference type="AlphaFoldDB" id="A0AAN9VIS5"/>
<dbReference type="SFLD" id="SFLDG01205">
    <property type="entry name" value="AMPS.1"/>
    <property type="match status" value="1"/>
</dbReference>
<evidence type="ECO:0000256" key="1">
    <source>
        <dbReference type="ARBA" id="ARBA00012452"/>
    </source>
</evidence>
<evidence type="ECO:0000313" key="7">
    <source>
        <dbReference type="EMBL" id="KAK7864593.1"/>
    </source>
</evidence>
<gene>
    <name evidence="7" type="ORF">R5R35_003184</name>
</gene>
<dbReference type="GO" id="GO:0004602">
    <property type="term" value="F:glutathione peroxidase activity"/>
    <property type="evidence" value="ECO:0007669"/>
    <property type="project" value="UniProtKB-ARBA"/>
</dbReference>
<dbReference type="GO" id="GO:0006749">
    <property type="term" value="P:glutathione metabolic process"/>
    <property type="evidence" value="ECO:0007669"/>
    <property type="project" value="TreeGrafter"/>
</dbReference>
<dbReference type="Gene3D" id="1.20.1050.10">
    <property type="match status" value="1"/>
</dbReference>
<proteinExistence type="inferred from homology"/>
<comment type="catalytic activity">
    <reaction evidence="4">
        <text>RX + glutathione = an S-substituted glutathione + a halide anion + H(+)</text>
        <dbReference type="Rhea" id="RHEA:16437"/>
        <dbReference type="ChEBI" id="CHEBI:15378"/>
        <dbReference type="ChEBI" id="CHEBI:16042"/>
        <dbReference type="ChEBI" id="CHEBI:17792"/>
        <dbReference type="ChEBI" id="CHEBI:57925"/>
        <dbReference type="ChEBI" id="CHEBI:90779"/>
        <dbReference type="EC" id="2.5.1.18"/>
    </reaction>
</comment>
<evidence type="ECO:0000256" key="4">
    <source>
        <dbReference type="ARBA" id="ARBA00047960"/>
    </source>
</evidence>
<dbReference type="SFLD" id="SFLDS00019">
    <property type="entry name" value="Glutathione_Transferase_(cytos"/>
    <property type="match status" value="1"/>
</dbReference>
<feature type="domain" description="GST N-terminal" evidence="5">
    <location>
        <begin position="3"/>
        <end position="80"/>
    </location>
</feature>
<dbReference type="SUPFAM" id="SSF52833">
    <property type="entry name" value="Thioredoxin-like"/>
    <property type="match status" value="1"/>
</dbReference>
<evidence type="ECO:0000256" key="3">
    <source>
        <dbReference type="ARBA" id="ARBA00038317"/>
    </source>
</evidence>
<dbReference type="FunFam" id="3.40.30.10:FF:000035">
    <property type="entry name" value="hematopoietic prostaglandin D synthase"/>
    <property type="match status" value="1"/>
</dbReference>
<dbReference type="Proteomes" id="UP001378592">
    <property type="component" value="Unassembled WGS sequence"/>
</dbReference>
<evidence type="ECO:0000256" key="2">
    <source>
        <dbReference type="ARBA" id="ARBA00022679"/>
    </source>
</evidence>
<dbReference type="Gene3D" id="3.40.30.10">
    <property type="entry name" value="Glutaredoxin"/>
    <property type="match status" value="1"/>
</dbReference>
<dbReference type="InterPro" id="IPR050213">
    <property type="entry name" value="GST_superfamily"/>
</dbReference>
<dbReference type="PANTHER" id="PTHR11571:SF224">
    <property type="entry name" value="HEMATOPOIETIC PROSTAGLANDIN D SYNTHASE"/>
    <property type="match status" value="1"/>
</dbReference>
<keyword evidence="2" id="KW-0808">Transferase</keyword>
<dbReference type="InterPro" id="IPR004045">
    <property type="entry name" value="Glutathione_S-Trfase_N"/>
</dbReference>
<evidence type="ECO:0000313" key="8">
    <source>
        <dbReference type="Proteomes" id="UP001378592"/>
    </source>
</evidence>
<dbReference type="GO" id="GO:0004364">
    <property type="term" value="F:glutathione transferase activity"/>
    <property type="evidence" value="ECO:0007669"/>
    <property type="project" value="UniProtKB-EC"/>
</dbReference>
<dbReference type="EC" id="2.5.1.18" evidence="1"/>
<protein>
    <recommendedName>
        <fullName evidence="1">glutathione transferase</fullName>
        <ecNumber evidence="1">2.5.1.18</ecNumber>
    </recommendedName>
</protein>